<keyword evidence="5 10" id="KW-0812">Transmembrane</keyword>
<sequence>MIRNRAFPTDRAEDRDARRHFPSVWKLIKPYWTTREGMLSALMLACVLGAGWSHTYIGVWLNRWTGTFYDAVGSGRFQALPNLLLQFLLVSMAAAALTMSTVVLQSIVEIRWRRWLTTWLADQWLARHTYYRIERDRALENIDQRIAEDAKQFVKGTLLLSMGVLQVPVSIVSFSVILWSIGHSLDLDIGGHTYRIHGYLVYAVFLYQGLFFWATHLLGRRLITLNAKQNRVEGDFRVLMVRVREFAEQIAFFDGSGTEGRRLNGAFRQVVSNLYALLWVNTRVSLFTNIVGQFSSVVPVVPTLLVLPQLITGGLTLGGLMQSNAAFSSVSSSLAFFPQAYLGFTAWRAEANRLREFLYVNALDSRGNVVLTAGERGAVGAHGLVLRDAAGAEIARVPDFSLAPGSRCLIRGRSGSGKSTLLRALAGLWPYGEGIVTCGAEGTMFVPQRSYIPVGTLKAAIAYPHEESTYTDGQCADVLRACGLDAHVASMLDADRWSDRLSGGEQQRVAFARVLLARPTTIFLDECTSALDTESERTLYQLLIDWLPQATILSVAHRQALLAFHQQTLDFSPERASAVAAGLTGPASSACPA</sequence>
<evidence type="ECO:0000256" key="2">
    <source>
        <dbReference type="ARBA" id="ARBA00022448"/>
    </source>
</evidence>
<evidence type="ECO:0000256" key="7">
    <source>
        <dbReference type="ARBA" id="ARBA00022840"/>
    </source>
</evidence>
<feature type="transmembrane region" description="Helical" evidence="10">
    <location>
        <begin position="199"/>
        <end position="219"/>
    </location>
</feature>
<dbReference type="PANTHER" id="PTHR11384">
    <property type="entry name" value="ATP-BINDING CASSETTE, SUB-FAMILY D MEMBER"/>
    <property type="match status" value="1"/>
</dbReference>
<evidence type="ECO:0000256" key="8">
    <source>
        <dbReference type="ARBA" id="ARBA00022989"/>
    </source>
</evidence>
<name>A0A071MRQ6_9BURK</name>
<keyword evidence="2" id="KW-0813">Transport</keyword>
<evidence type="ECO:0000259" key="11">
    <source>
        <dbReference type="PROSITE" id="PS50893"/>
    </source>
</evidence>
<protein>
    <submittedName>
        <fullName evidence="13">ABC transporter</fullName>
    </submittedName>
</protein>
<dbReference type="InterPro" id="IPR003439">
    <property type="entry name" value="ABC_transporter-like_ATP-bd"/>
</dbReference>
<gene>
    <name evidence="13" type="ORF">DT99_13200</name>
</gene>
<evidence type="ECO:0000259" key="12">
    <source>
        <dbReference type="PROSITE" id="PS50929"/>
    </source>
</evidence>
<organism evidence="13">
    <name type="scientific">Burkholderia cenocepacia</name>
    <dbReference type="NCBI Taxonomy" id="95486"/>
    <lineage>
        <taxon>Bacteria</taxon>
        <taxon>Pseudomonadati</taxon>
        <taxon>Pseudomonadota</taxon>
        <taxon>Betaproteobacteria</taxon>
        <taxon>Burkholderiales</taxon>
        <taxon>Burkholderiaceae</taxon>
        <taxon>Burkholderia</taxon>
        <taxon>Burkholderia cepacia complex</taxon>
    </lineage>
</organism>
<dbReference type="InterPro" id="IPR036640">
    <property type="entry name" value="ABC1_TM_sf"/>
</dbReference>
<evidence type="ECO:0000256" key="9">
    <source>
        <dbReference type="ARBA" id="ARBA00023136"/>
    </source>
</evidence>
<keyword evidence="9 10" id="KW-0472">Membrane</keyword>
<feature type="transmembrane region" description="Helical" evidence="10">
    <location>
        <begin position="83"/>
        <end position="104"/>
    </location>
</feature>
<feature type="transmembrane region" description="Helical" evidence="10">
    <location>
        <begin position="158"/>
        <end position="179"/>
    </location>
</feature>
<dbReference type="GO" id="GO:0005886">
    <property type="term" value="C:plasma membrane"/>
    <property type="evidence" value="ECO:0007669"/>
    <property type="project" value="UniProtKB-SubCell"/>
</dbReference>
<evidence type="ECO:0000256" key="10">
    <source>
        <dbReference type="SAM" id="Phobius"/>
    </source>
</evidence>
<feature type="domain" description="ABC transporter" evidence="11">
    <location>
        <begin position="379"/>
        <end position="591"/>
    </location>
</feature>
<proteinExistence type="predicted"/>
<feature type="transmembrane region" description="Helical" evidence="10">
    <location>
        <begin position="39"/>
        <end position="63"/>
    </location>
</feature>
<evidence type="ECO:0000256" key="4">
    <source>
        <dbReference type="ARBA" id="ARBA00022519"/>
    </source>
</evidence>
<evidence type="ECO:0000313" key="13">
    <source>
        <dbReference type="EMBL" id="KEA59186.1"/>
    </source>
</evidence>
<dbReference type="InterPro" id="IPR017871">
    <property type="entry name" value="ABC_transporter-like_CS"/>
</dbReference>
<comment type="subcellular location">
    <subcellularLocation>
        <location evidence="1">Cell membrane</location>
        <topology evidence="1">Multi-pass membrane protein</topology>
    </subcellularLocation>
</comment>
<keyword evidence="4" id="KW-0997">Cell inner membrane</keyword>
<dbReference type="InterPro" id="IPR011527">
    <property type="entry name" value="ABC1_TM_dom"/>
</dbReference>
<keyword evidence="6" id="KW-0547">Nucleotide-binding</keyword>
<accession>A0A071MRQ6</accession>
<dbReference type="PROSITE" id="PS50893">
    <property type="entry name" value="ABC_TRANSPORTER_2"/>
    <property type="match status" value="1"/>
</dbReference>
<dbReference type="OrthoDB" id="9810134at2"/>
<dbReference type="EMBL" id="JJOA01000011">
    <property type="protein sequence ID" value="KEA59186.1"/>
    <property type="molecule type" value="Genomic_DNA"/>
</dbReference>
<keyword evidence="7" id="KW-0067">ATP-binding</keyword>
<dbReference type="PROSITE" id="PS50929">
    <property type="entry name" value="ABC_TM1F"/>
    <property type="match status" value="1"/>
</dbReference>
<dbReference type="AlphaFoldDB" id="A0A071MRQ6"/>
<keyword evidence="8 10" id="KW-1133">Transmembrane helix</keyword>
<dbReference type="PANTHER" id="PTHR11384:SF59">
    <property type="entry name" value="LYSOSOMAL COBALAMIN TRANSPORTER ABCD4"/>
    <property type="match status" value="1"/>
</dbReference>
<dbReference type="GO" id="GO:0016887">
    <property type="term" value="F:ATP hydrolysis activity"/>
    <property type="evidence" value="ECO:0007669"/>
    <property type="project" value="InterPro"/>
</dbReference>
<dbReference type="GO" id="GO:0140359">
    <property type="term" value="F:ABC-type transporter activity"/>
    <property type="evidence" value="ECO:0007669"/>
    <property type="project" value="InterPro"/>
</dbReference>
<dbReference type="Pfam" id="PF06472">
    <property type="entry name" value="ABC_membrane_2"/>
    <property type="match status" value="1"/>
</dbReference>
<comment type="caution">
    <text evidence="13">The sequence shown here is derived from an EMBL/GenBank/DDBJ whole genome shotgun (WGS) entry which is preliminary data.</text>
</comment>
<keyword evidence="3" id="KW-1003">Cell membrane</keyword>
<dbReference type="InterPro" id="IPR003593">
    <property type="entry name" value="AAA+_ATPase"/>
</dbReference>
<dbReference type="SMART" id="SM00382">
    <property type="entry name" value="AAA"/>
    <property type="match status" value="1"/>
</dbReference>
<evidence type="ECO:0000256" key="6">
    <source>
        <dbReference type="ARBA" id="ARBA00022741"/>
    </source>
</evidence>
<dbReference type="GO" id="GO:0005524">
    <property type="term" value="F:ATP binding"/>
    <property type="evidence" value="ECO:0007669"/>
    <property type="project" value="UniProtKB-KW"/>
</dbReference>
<dbReference type="Gene3D" id="3.40.50.300">
    <property type="entry name" value="P-loop containing nucleotide triphosphate hydrolases"/>
    <property type="match status" value="1"/>
</dbReference>
<feature type="domain" description="ABC transmembrane type-1" evidence="12">
    <location>
        <begin position="41"/>
        <end position="346"/>
    </location>
</feature>
<dbReference type="CDD" id="cd03223">
    <property type="entry name" value="ABCD_peroxisomal_ALDP"/>
    <property type="match status" value="1"/>
</dbReference>
<dbReference type="InterPro" id="IPR050835">
    <property type="entry name" value="ABC_transporter_sub-D"/>
</dbReference>
<dbReference type="PROSITE" id="PS00211">
    <property type="entry name" value="ABC_TRANSPORTER_1"/>
    <property type="match status" value="1"/>
</dbReference>
<evidence type="ECO:0000256" key="3">
    <source>
        <dbReference type="ARBA" id="ARBA00022475"/>
    </source>
</evidence>
<evidence type="ECO:0000256" key="1">
    <source>
        <dbReference type="ARBA" id="ARBA00004651"/>
    </source>
</evidence>
<dbReference type="Gene3D" id="1.20.1560.10">
    <property type="entry name" value="ABC transporter type 1, transmembrane domain"/>
    <property type="match status" value="1"/>
</dbReference>
<dbReference type="SUPFAM" id="SSF90123">
    <property type="entry name" value="ABC transporter transmembrane region"/>
    <property type="match status" value="1"/>
</dbReference>
<dbReference type="SUPFAM" id="SSF52540">
    <property type="entry name" value="P-loop containing nucleoside triphosphate hydrolases"/>
    <property type="match status" value="1"/>
</dbReference>
<dbReference type="InterPro" id="IPR027417">
    <property type="entry name" value="P-loop_NTPase"/>
</dbReference>
<evidence type="ECO:0000256" key="5">
    <source>
        <dbReference type="ARBA" id="ARBA00022692"/>
    </source>
</evidence>
<reference evidence="13" key="1">
    <citation type="submission" date="2014-04" db="EMBL/GenBank/DDBJ databases">
        <title>In planta biocontrol of soil-borne Fusarium wilt of banana through a plant endophytic bacterium, Burkholderia cenocepacia 869T2.</title>
        <authorList>
            <person name="Ho Y.-N."/>
            <person name="Chiang H.-M."/>
            <person name="Chao C.-P."/>
            <person name="Su C.-C."/>
            <person name="Hsu H.-F."/>
            <person name="Guo C.-T."/>
            <person name="Hsieh J.-L."/>
            <person name="Huang C.-C."/>
        </authorList>
    </citation>
    <scope>NUCLEOTIDE SEQUENCE [LARGE SCALE GENOMIC DNA]</scope>
    <source>
        <strain evidence="13">869T2</strain>
    </source>
</reference>
<dbReference type="Pfam" id="PF00005">
    <property type="entry name" value="ABC_tran"/>
    <property type="match status" value="1"/>
</dbReference>